<dbReference type="SUPFAM" id="SSF50022">
    <property type="entry name" value="ISP domain"/>
    <property type="match status" value="1"/>
</dbReference>
<evidence type="ECO:0000313" key="9">
    <source>
        <dbReference type="Proteomes" id="UP000564496"/>
    </source>
</evidence>
<dbReference type="GO" id="GO:0016705">
    <property type="term" value="F:oxidoreductase activity, acting on paired donors, with incorporation or reduction of molecular oxygen"/>
    <property type="evidence" value="ECO:0007669"/>
    <property type="project" value="UniProtKB-ARBA"/>
</dbReference>
<dbReference type="GO" id="GO:0004497">
    <property type="term" value="F:monooxygenase activity"/>
    <property type="evidence" value="ECO:0007669"/>
    <property type="project" value="UniProtKB-ARBA"/>
</dbReference>
<dbReference type="InterPro" id="IPR017881">
    <property type="entry name" value="NirD"/>
</dbReference>
<dbReference type="PROSITE" id="PS51296">
    <property type="entry name" value="RIESKE"/>
    <property type="match status" value="1"/>
</dbReference>
<dbReference type="GO" id="GO:0106316">
    <property type="term" value="F:nitrite reductase (NADH) activity"/>
    <property type="evidence" value="ECO:0007669"/>
    <property type="project" value="UniProtKB-EC"/>
</dbReference>
<organism evidence="8 9">
    <name type="scientific">Nocardioides panzhihuensis</name>
    <dbReference type="NCBI Taxonomy" id="860243"/>
    <lineage>
        <taxon>Bacteria</taxon>
        <taxon>Bacillati</taxon>
        <taxon>Actinomycetota</taxon>
        <taxon>Actinomycetes</taxon>
        <taxon>Propionibacteriales</taxon>
        <taxon>Nocardioidaceae</taxon>
        <taxon>Nocardioides</taxon>
    </lineage>
</organism>
<dbReference type="EC" id="1.7.1.15" evidence="8"/>
<proteinExistence type="predicted"/>
<dbReference type="PANTHER" id="PTHR40562">
    <property type="match status" value="1"/>
</dbReference>
<dbReference type="Gene3D" id="2.102.10.10">
    <property type="entry name" value="Rieske [2Fe-2S] iron-sulphur domain"/>
    <property type="match status" value="1"/>
</dbReference>
<dbReference type="GO" id="GO:0046872">
    <property type="term" value="F:metal ion binding"/>
    <property type="evidence" value="ECO:0007669"/>
    <property type="project" value="UniProtKB-KW"/>
</dbReference>
<gene>
    <name evidence="8" type="ORF">BJ988_004538</name>
</gene>
<dbReference type="Proteomes" id="UP000564496">
    <property type="component" value="Unassembled WGS sequence"/>
</dbReference>
<dbReference type="Pfam" id="PF13806">
    <property type="entry name" value="Rieske_2"/>
    <property type="match status" value="1"/>
</dbReference>
<protein>
    <submittedName>
        <fullName evidence="8">Nitrite reductase (NADH) small subunit</fullName>
        <ecNumber evidence="8">1.7.1.15</ecNumber>
    </submittedName>
</protein>
<keyword evidence="5" id="KW-0411">Iron-sulfur</keyword>
<comment type="caution">
    <text evidence="8">The sequence shown here is derived from an EMBL/GenBank/DDBJ whole genome shotgun (WGS) entry which is preliminary data.</text>
</comment>
<dbReference type="InterPro" id="IPR012748">
    <property type="entry name" value="Rieske-like_NirD"/>
</dbReference>
<keyword evidence="9" id="KW-1185">Reference proteome</keyword>
<dbReference type="InterPro" id="IPR017941">
    <property type="entry name" value="Rieske_2Fe-2S"/>
</dbReference>
<reference evidence="8 9" key="1">
    <citation type="submission" date="2020-07" db="EMBL/GenBank/DDBJ databases">
        <title>Sequencing the genomes of 1000 actinobacteria strains.</title>
        <authorList>
            <person name="Klenk H.-P."/>
        </authorList>
    </citation>
    <scope>NUCLEOTIDE SEQUENCE [LARGE SCALE GENOMIC DNA]</scope>
    <source>
        <strain evidence="8 9">DSM 26487</strain>
    </source>
</reference>
<dbReference type="PANTHER" id="PTHR40562:SF1">
    <property type="entry name" value="NITRITE REDUCTASE (NADH) SMALL SUBUNIT"/>
    <property type="match status" value="1"/>
</dbReference>
<dbReference type="CDD" id="cd03529">
    <property type="entry name" value="Rieske_NirD"/>
    <property type="match status" value="1"/>
</dbReference>
<evidence type="ECO:0000259" key="7">
    <source>
        <dbReference type="PROSITE" id="PS51296"/>
    </source>
</evidence>
<evidence type="ECO:0000256" key="5">
    <source>
        <dbReference type="ARBA" id="ARBA00023014"/>
    </source>
</evidence>
<accession>A0A7Z0DQQ5</accession>
<evidence type="ECO:0000256" key="4">
    <source>
        <dbReference type="ARBA" id="ARBA00023004"/>
    </source>
</evidence>
<dbReference type="InterPro" id="IPR036922">
    <property type="entry name" value="Rieske_2Fe-2S_sf"/>
</dbReference>
<keyword evidence="2" id="KW-0479">Metal-binding</keyword>
<dbReference type="RefSeq" id="WP_246321553.1">
    <property type="nucleotide sequence ID" value="NZ_JACBZR010000001.1"/>
</dbReference>
<evidence type="ECO:0000313" key="8">
    <source>
        <dbReference type="EMBL" id="NYI79890.1"/>
    </source>
</evidence>
<keyword evidence="6" id="KW-0534">Nitrate assimilation</keyword>
<evidence type="ECO:0000256" key="6">
    <source>
        <dbReference type="ARBA" id="ARBA00023063"/>
    </source>
</evidence>
<sequence>MSADQLSAGQTVTYISVCRLDDIDPETGVAALVRGEAVAVFRTLDDRVFALSNYDPYGHASVLARGIVGTRGEVPFVASPLLKQPFSLESGRCLDDPSVAVATYEVDVVDGEVRIGVRH</sequence>
<name>A0A7Z0DQQ5_9ACTN</name>
<dbReference type="PROSITE" id="PS51300">
    <property type="entry name" value="NIRD"/>
    <property type="match status" value="1"/>
</dbReference>
<keyword evidence="1" id="KW-0001">2Fe-2S</keyword>
<keyword evidence="4" id="KW-0408">Iron</keyword>
<dbReference type="AlphaFoldDB" id="A0A7Z0DQQ5"/>
<dbReference type="GO" id="GO:0042128">
    <property type="term" value="P:nitrate assimilation"/>
    <property type="evidence" value="ECO:0007669"/>
    <property type="project" value="UniProtKB-KW"/>
</dbReference>
<evidence type="ECO:0000256" key="1">
    <source>
        <dbReference type="ARBA" id="ARBA00022714"/>
    </source>
</evidence>
<evidence type="ECO:0000256" key="2">
    <source>
        <dbReference type="ARBA" id="ARBA00022723"/>
    </source>
</evidence>
<feature type="domain" description="Rieske" evidence="7">
    <location>
        <begin position="15"/>
        <end position="115"/>
    </location>
</feature>
<evidence type="ECO:0000256" key="3">
    <source>
        <dbReference type="ARBA" id="ARBA00023002"/>
    </source>
</evidence>
<dbReference type="GO" id="GO:0051537">
    <property type="term" value="F:2 iron, 2 sulfur cluster binding"/>
    <property type="evidence" value="ECO:0007669"/>
    <property type="project" value="UniProtKB-KW"/>
</dbReference>
<dbReference type="EMBL" id="JACBZR010000001">
    <property type="protein sequence ID" value="NYI79890.1"/>
    <property type="molecule type" value="Genomic_DNA"/>
</dbReference>
<keyword evidence="3 8" id="KW-0560">Oxidoreductase</keyword>
<dbReference type="NCBIfam" id="TIGR02378">
    <property type="entry name" value="nirD_assim_sml"/>
    <property type="match status" value="1"/>
</dbReference>